<feature type="compositionally biased region" description="Polar residues" evidence="1">
    <location>
        <begin position="335"/>
        <end position="344"/>
    </location>
</feature>
<feature type="compositionally biased region" description="Polar residues" evidence="1">
    <location>
        <begin position="511"/>
        <end position="520"/>
    </location>
</feature>
<evidence type="ECO:0000256" key="1">
    <source>
        <dbReference type="SAM" id="MobiDB-lite"/>
    </source>
</evidence>
<gene>
    <name evidence="2" type="ORF">QM012_001072</name>
</gene>
<accession>A0ABR0TFL0</accession>
<feature type="compositionally biased region" description="Low complexity" evidence="1">
    <location>
        <begin position="306"/>
        <end position="327"/>
    </location>
</feature>
<feature type="compositionally biased region" description="Polar residues" evidence="1">
    <location>
        <begin position="231"/>
        <end position="243"/>
    </location>
</feature>
<proteinExistence type="predicted"/>
<evidence type="ECO:0000313" key="2">
    <source>
        <dbReference type="EMBL" id="KAK6003227.1"/>
    </source>
</evidence>
<comment type="caution">
    <text evidence="2">The sequence shown here is derived from an EMBL/GenBank/DDBJ whole genome shotgun (WGS) entry which is preliminary data.</text>
</comment>
<protein>
    <recommendedName>
        <fullName evidence="4">Mucin-7</fullName>
    </recommendedName>
</protein>
<feature type="region of interest" description="Disordered" evidence="1">
    <location>
        <begin position="167"/>
        <end position="542"/>
    </location>
</feature>
<feature type="region of interest" description="Disordered" evidence="1">
    <location>
        <begin position="16"/>
        <end position="111"/>
    </location>
</feature>
<feature type="compositionally biased region" description="Polar residues" evidence="1">
    <location>
        <begin position="387"/>
        <end position="399"/>
    </location>
</feature>
<dbReference type="EMBL" id="JASGXD010000010">
    <property type="protein sequence ID" value="KAK6003227.1"/>
    <property type="molecule type" value="Genomic_DNA"/>
</dbReference>
<dbReference type="Proteomes" id="UP001341245">
    <property type="component" value="Unassembled WGS sequence"/>
</dbReference>
<feature type="compositionally biased region" description="Low complexity" evidence="1">
    <location>
        <begin position="19"/>
        <end position="33"/>
    </location>
</feature>
<evidence type="ECO:0000313" key="3">
    <source>
        <dbReference type="Proteomes" id="UP001341245"/>
    </source>
</evidence>
<reference evidence="2 3" key="1">
    <citation type="submission" date="2023-11" db="EMBL/GenBank/DDBJ databases">
        <title>Draft genome sequence and annotation of the polyextremotolerant black yeast-like fungus Aureobasidium pullulans NRRL 62042.</title>
        <authorList>
            <person name="Dielentheis-Frenken M.R.E."/>
            <person name="Wibberg D."/>
            <person name="Blank L.M."/>
            <person name="Tiso T."/>
        </authorList>
    </citation>
    <scope>NUCLEOTIDE SEQUENCE [LARGE SCALE GENOMIC DNA]</scope>
    <source>
        <strain evidence="2 3">NRRL 62042</strain>
    </source>
</reference>
<keyword evidence="3" id="KW-1185">Reference proteome</keyword>
<organism evidence="2 3">
    <name type="scientific">Aureobasidium pullulans</name>
    <name type="common">Black yeast</name>
    <name type="synonym">Pullularia pullulans</name>
    <dbReference type="NCBI Taxonomy" id="5580"/>
    <lineage>
        <taxon>Eukaryota</taxon>
        <taxon>Fungi</taxon>
        <taxon>Dikarya</taxon>
        <taxon>Ascomycota</taxon>
        <taxon>Pezizomycotina</taxon>
        <taxon>Dothideomycetes</taxon>
        <taxon>Dothideomycetidae</taxon>
        <taxon>Dothideales</taxon>
        <taxon>Saccotheciaceae</taxon>
        <taxon>Aureobasidium</taxon>
    </lineage>
</organism>
<evidence type="ECO:0008006" key="4">
    <source>
        <dbReference type="Google" id="ProtNLM"/>
    </source>
</evidence>
<feature type="compositionally biased region" description="Basic and acidic residues" evidence="1">
    <location>
        <begin position="79"/>
        <end position="88"/>
    </location>
</feature>
<sequence length="542" mass="56912">MSVNRSSSQVRNLLAMFENNNTNTNNTTSTDSTSPDRGRSNGHLSPAFNGDRPLSKVRSSFVSVEHGSPSSPSPAMDIDPQKTKDEYQSRQQESSASLRRHSFSLDDGSNAITNLRQSMTQEEERRGSNPMVAETIPEAAIEQTPAVTTPAVEAKDYLAAGQIAHGNSDIPQSKLRDEVSAEDVVEPAAATTTTKTKDSNTAQPMTLPADDMPADNPDKPVSGVQEEPGSMQPSDLTDRSLVSPTPDASADNKSESPAELPSRARRGTVTTADASPASVPHRPANIVATAPEPSAEALPKTPTSVKKAPAPTPIKKSPAAKSSSNLSPKPPIRKPSNSSLTQARSKAEAASTKTKSPQSKPIRPRSPTRPIKVSSHLTAPTAASAARQDSQPTKASISVSKPAVANRPQARAPAASTKPAARSSLASTSSVPKKTESKPVNASKGPDDGFLARMMRPTASSASKVHDKTEIKSPPKRTPSVIRSKAPIKPKSTNIEKPKSSSSGEKVKQAAGTSTPQAVSDDQEHGNAELEATPAFDAATIR</sequence>
<name>A0ABR0TFL0_AURPU</name>
<feature type="compositionally biased region" description="Basic and acidic residues" evidence="1">
    <location>
        <begin position="464"/>
        <end position="473"/>
    </location>
</feature>
<feature type="compositionally biased region" description="Low complexity" evidence="1">
    <location>
        <begin position="410"/>
        <end position="424"/>
    </location>
</feature>